<dbReference type="RefSeq" id="WP_116854539.1">
    <property type="nucleotide sequence ID" value="NZ_QTJV01000006.1"/>
</dbReference>
<proteinExistence type="predicted"/>
<evidence type="ECO:0000259" key="1">
    <source>
        <dbReference type="Pfam" id="PF14321"/>
    </source>
</evidence>
<dbReference type="OrthoDB" id="2111471at2"/>
<dbReference type="InterPro" id="IPR013784">
    <property type="entry name" value="Carb-bd-like_fold"/>
</dbReference>
<feature type="domain" description="DUF4382" evidence="1">
    <location>
        <begin position="35"/>
        <end position="176"/>
    </location>
</feature>
<comment type="caution">
    <text evidence="2">The sequence shown here is derived from an EMBL/GenBank/DDBJ whole genome shotgun (WGS) entry which is preliminary data.</text>
</comment>
<dbReference type="Pfam" id="PF14321">
    <property type="entry name" value="DUF4382"/>
    <property type="match status" value="1"/>
</dbReference>
<reference evidence="2 3" key="1">
    <citation type="submission" date="2018-08" db="EMBL/GenBank/DDBJ databases">
        <title>Chitinophaga sp. K20C18050901, a novel bacterium isolated from forest soil.</title>
        <authorList>
            <person name="Wang C."/>
        </authorList>
    </citation>
    <scope>NUCLEOTIDE SEQUENCE [LARGE SCALE GENOMIC DNA]</scope>
    <source>
        <strain evidence="2 3">K20C18050901</strain>
    </source>
</reference>
<keyword evidence="3" id="KW-1185">Reference proteome</keyword>
<dbReference type="GO" id="GO:0030246">
    <property type="term" value="F:carbohydrate binding"/>
    <property type="evidence" value="ECO:0007669"/>
    <property type="project" value="InterPro"/>
</dbReference>
<evidence type="ECO:0000313" key="2">
    <source>
        <dbReference type="EMBL" id="RFM33617.1"/>
    </source>
</evidence>
<dbReference type="Gene3D" id="2.60.40.1120">
    <property type="entry name" value="Carboxypeptidase-like, regulatory domain"/>
    <property type="match status" value="1"/>
</dbReference>
<dbReference type="Proteomes" id="UP000261174">
    <property type="component" value="Unassembled WGS sequence"/>
</dbReference>
<protein>
    <submittedName>
        <fullName evidence="2">DUF4382 domain-containing protein</fullName>
    </submittedName>
</protein>
<organism evidence="2 3">
    <name type="scientific">Chitinophaga silvisoli</name>
    <dbReference type="NCBI Taxonomy" id="2291814"/>
    <lineage>
        <taxon>Bacteria</taxon>
        <taxon>Pseudomonadati</taxon>
        <taxon>Bacteroidota</taxon>
        <taxon>Chitinophagia</taxon>
        <taxon>Chitinophagales</taxon>
        <taxon>Chitinophagaceae</taxon>
        <taxon>Chitinophaga</taxon>
    </lineage>
</organism>
<accession>A0A3E1P0A1</accession>
<gene>
    <name evidence="2" type="ORF">DXN04_16790</name>
</gene>
<dbReference type="SUPFAM" id="SSF49452">
    <property type="entry name" value="Starch-binding domain-like"/>
    <property type="match status" value="1"/>
</dbReference>
<dbReference type="EMBL" id="QTJV01000006">
    <property type="protein sequence ID" value="RFM33617.1"/>
    <property type="molecule type" value="Genomic_DNA"/>
</dbReference>
<dbReference type="AlphaFoldDB" id="A0A3E1P0A1"/>
<sequence length="270" mass="28421">MRKTNFVNLTKGLLFASTLSFCFTACSKNDKEGKSQIQIALTDDPGDYKAVYIDVQEINVNYSDSDDNGWQSLPGVKKGIYNLLTLVNDKDTVLADAAIASGTLKEIRLVLGDDNWVVTNSGDSIRMQTPSGQSSGIKLKINMPVSEGILYKLLLDFDVAKSVHEAGTAGKYVLNPVIRTILEAQGGSVKGVVLPAVVPSAVMLINGTDTVASTYTGAGGAYLLKGIDAGTYSLHVVSTDSTLAPAAIEGVSVTTGQVTVADTITLPDAR</sequence>
<evidence type="ECO:0000313" key="3">
    <source>
        <dbReference type="Proteomes" id="UP000261174"/>
    </source>
</evidence>
<name>A0A3E1P0A1_9BACT</name>
<dbReference type="InterPro" id="IPR025491">
    <property type="entry name" value="DUF4382"/>
</dbReference>